<dbReference type="GO" id="GO:0033617">
    <property type="term" value="P:mitochondrial respiratory chain complex IV assembly"/>
    <property type="evidence" value="ECO:0007669"/>
    <property type="project" value="InterPro"/>
</dbReference>
<evidence type="ECO:0000313" key="10">
    <source>
        <dbReference type="EMBL" id="CAI5735969.1"/>
    </source>
</evidence>
<comment type="subcellular location">
    <subcellularLocation>
        <location evidence="1">Mitochondrion inner membrane</location>
    </subcellularLocation>
</comment>
<evidence type="ECO:0000256" key="1">
    <source>
        <dbReference type="ARBA" id="ARBA00004273"/>
    </source>
</evidence>
<evidence type="ECO:0000256" key="9">
    <source>
        <dbReference type="SAM" id="Phobius"/>
    </source>
</evidence>
<evidence type="ECO:0000256" key="4">
    <source>
        <dbReference type="ARBA" id="ARBA00022692"/>
    </source>
</evidence>
<evidence type="ECO:0000256" key="3">
    <source>
        <dbReference type="ARBA" id="ARBA00017689"/>
    </source>
</evidence>
<dbReference type="Proteomes" id="UP001162029">
    <property type="component" value="Unassembled WGS sequence"/>
</dbReference>
<evidence type="ECO:0000313" key="11">
    <source>
        <dbReference type="Proteomes" id="UP001162029"/>
    </source>
</evidence>
<evidence type="ECO:0000256" key="6">
    <source>
        <dbReference type="ARBA" id="ARBA00022989"/>
    </source>
</evidence>
<sequence length="114" mass="13066">MTSSNVVLENPPCFRSGLMWGISIGAIIGAHRYRITKRIRTSCDGAILAFGLVGISSWLFCSAVYRTRARQIREFMEIMNHPERKVEAEQFWRSRVHHTRPSDDEAAVESQKLE</sequence>
<evidence type="ECO:0000256" key="2">
    <source>
        <dbReference type="ARBA" id="ARBA00009575"/>
    </source>
</evidence>
<organism evidence="10 11">
    <name type="scientific">Peronospora destructor</name>
    <dbReference type="NCBI Taxonomy" id="86335"/>
    <lineage>
        <taxon>Eukaryota</taxon>
        <taxon>Sar</taxon>
        <taxon>Stramenopiles</taxon>
        <taxon>Oomycota</taxon>
        <taxon>Peronosporomycetes</taxon>
        <taxon>Peronosporales</taxon>
        <taxon>Peronosporaceae</taxon>
        <taxon>Peronospora</taxon>
    </lineage>
</organism>
<proteinExistence type="inferred from homology"/>
<gene>
    <name evidence="10" type="ORF">PDE001_LOCUS6174</name>
</gene>
<keyword evidence="7" id="KW-0496">Mitochondrion</keyword>
<keyword evidence="6 9" id="KW-1133">Transmembrane helix</keyword>
<keyword evidence="8 9" id="KW-0472">Membrane</keyword>
<keyword evidence="5" id="KW-0999">Mitochondrion inner membrane</keyword>
<accession>A0AAV0UMN0</accession>
<dbReference type="Pfam" id="PF12597">
    <property type="entry name" value="Cox20"/>
    <property type="match status" value="1"/>
</dbReference>
<evidence type="ECO:0000256" key="5">
    <source>
        <dbReference type="ARBA" id="ARBA00022792"/>
    </source>
</evidence>
<keyword evidence="4 9" id="KW-0812">Transmembrane</keyword>
<keyword evidence="11" id="KW-1185">Reference proteome</keyword>
<dbReference type="GO" id="GO:0005743">
    <property type="term" value="C:mitochondrial inner membrane"/>
    <property type="evidence" value="ECO:0007669"/>
    <property type="project" value="UniProtKB-SubCell"/>
</dbReference>
<evidence type="ECO:0000256" key="7">
    <source>
        <dbReference type="ARBA" id="ARBA00023128"/>
    </source>
</evidence>
<dbReference type="InterPro" id="IPR022533">
    <property type="entry name" value="Cox20"/>
</dbReference>
<dbReference type="EMBL" id="CANTFM010001168">
    <property type="protein sequence ID" value="CAI5735969.1"/>
    <property type="molecule type" value="Genomic_DNA"/>
</dbReference>
<comment type="similarity">
    <text evidence="2">Belongs to the COX20 family.</text>
</comment>
<feature type="transmembrane region" description="Helical" evidence="9">
    <location>
        <begin position="45"/>
        <end position="65"/>
    </location>
</feature>
<dbReference type="AlphaFoldDB" id="A0AAV0UMN0"/>
<feature type="transmembrane region" description="Helical" evidence="9">
    <location>
        <begin position="14"/>
        <end position="33"/>
    </location>
</feature>
<name>A0AAV0UMN0_9STRA</name>
<protein>
    <recommendedName>
        <fullName evidence="3">Cytochrome c oxidase assembly protein COX20, mitochondrial</fullName>
    </recommendedName>
</protein>
<evidence type="ECO:0000256" key="8">
    <source>
        <dbReference type="ARBA" id="ARBA00023136"/>
    </source>
</evidence>
<reference evidence="10" key="1">
    <citation type="submission" date="2022-12" db="EMBL/GenBank/DDBJ databases">
        <authorList>
            <person name="Webb A."/>
        </authorList>
    </citation>
    <scope>NUCLEOTIDE SEQUENCE</scope>
    <source>
        <strain evidence="10">Pd1</strain>
    </source>
</reference>
<dbReference type="PANTHER" id="PTHR31586">
    <property type="entry name" value="CYTOCHROME C OXIDASE PROTEIN 20"/>
    <property type="match status" value="1"/>
</dbReference>
<comment type="caution">
    <text evidence="10">The sequence shown here is derived from an EMBL/GenBank/DDBJ whole genome shotgun (WGS) entry which is preliminary data.</text>
</comment>
<dbReference type="PANTHER" id="PTHR31586:SF1">
    <property type="entry name" value="CYTOCHROME C OXIDASE ASSEMBLY PROTEIN COX20, MITOCHONDRIAL"/>
    <property type="match status" value="1"/>
</dbReference>